<dbReference type="PANTHER" id="PTHR43792">
    <property type="entry name" value="GNAT FAMILY, PUTATIVE (AFU_ORTHOLOGUE AFUA_3G00765)-RELATED-RELATED"/>
    <property type="match status" value="1"/>
</dbReference>
<feature type="domain" description="N-acetyltransferase" evidence="1">
    <location>
        <begin position="8"/>
        <end position="160"/>
    </location>
</feature>
<dbReference type="Proteomes" id="UP001267638">
    <property type="component" value="Unassembled WGS sequence"/>
</dbReference>
<evidence type="ECO:0000313" key="2">
    <source>
        <dbReference type="EMBL" id="MDR7153640.1"/>
    </source>
</evidence>
<proteinExistence type="predicted"/>
<dbReference type="Pfam" id="PF13302">
    <property type="entry name" value="Acetyltransf_3"/>
    <property type="match status" value="1"/>
</dbReference>
<gene>
    <name evidence="2" type="ORF">J2W40_000437</name>
</gene>
<accession>A0ABU1WWI2</accession>
<sequence>MFARTPRLLLRPGWMEDAPALAHAISDPAILRNLTHAPAPYALDDAQAFLSLPHDSRLPRLLAFTRTRGAPRLVGGCAIHLDEDGTPELGYWIARPYWGLGFATEAARAVLSMARAHGVQGVRAAHFLDNPASGNVLRKIGFRFTGRVEQRYSLARQTMVDSLLFEEGETHGMHPDPAMDLYRDATQAMAA</sequence>
<organism evidence="2 3">
    <name type="scientific">Sphingobium xenophagum</name>
    <dbReference type="NCBI Taxonomy" id="121428"/>
    <lineage>
        <taxon>Bacteria</taxon>
        <taxon>Pseudomonadati</taxon>
        <taxon>Pseudomonadota</taxon>
        <taxon>Alphaproteobacteria</taxon>
        <taxon>Sphingomonadales</taxon>
        <taxon>Sphingomonadaceae</taxon>
        <taxon>Sphingobium</taxon>
    </lineage>
</organism>
<dbReference type="RefSeq" id="WP_310221690.1">
    <property type="nucleotide sequence ID" value="NZ_JAVDWV010000002.1"/>
</dbReference>
<dbReference type="PROSITE" id="PS51186">
    <property type="entry name" value="GNAT"/>
    <property type="match status" value="1"/>
</dbReference>
<dbReference type="Gene3D" id="3.40.630.30">
    <property type="match status" value="1"/>
</dbReference>
<dbReference type="SUPFAM" id="SSF55729">
    <property type="entry name" value="Acyl-CoA N-acyltransferases (Nat)"/>
    <property type="match status" value="1"/>
</dbReference>
<dbReference type="EMBL" id="JAVDWV010000002">
    <property type="protein sequence ID" value="MDR7153640.1"/>
    <property type="molecule type" value="Genomic_DNA"/>
</dbReference>
<name>A0ABU1WWI2_SPHXE</name>
<protein>
    <submittedName>
        <fullName evidence="2">RimJ/RimL family protein N-acetyltransferase</fullName>
    </submittedName>
</protein>
<evidence type="ECO:0000259" key="1">
    <source>
        <dbReference type="PROSITE" id="PS51186"/>
    </source>
</evidence>
<dbReference type="PANTHER" id="PTHR43792:SF1">
    <property type="entry name" value="N-ACETYLTRANSFERASE DOMAIN-CONTAINING PROTEIN"/>
    <property type="match status" value="1"/>
</dbReference>
<dbReference type="InterPro" id="IPR051531">
    <property type="entry name" value="N-acetyltransferase"/>
</dbReference>
<dbReference type="InterPro" id="IPR000182">
    <property type="entry name" value="GNAT_dom"/>
</dbReference>
<comment type="caution">
    <text evidence="2">The sequence shown here is derived from an EMBL/GenBank/DDBJ whole genome shotgun (WGS) entry which is preliminary data.</text>
</comment>
<reference evidence="2 3" key="1">
    <citation type="submission" date="2023-07" db="EMBL/GenBank/DDBJ databases">
        <title>Sorghum-associated microbial communities from plants grown in Nebraska, USA.</title>
        <authorList>
            <person name="Schachtman D."/>
        </authorList>
    </citation>
    <scope>NUCLEOTIDE SEQUENCE [LARGE SCALE GENOMIC DNA]</scope>
    <source>
        <strain evidence="2 3">4256</strain>
    </source>
</reference>
<dbReference type="InterPro" id="IPR016181">
    <property type="entry name" value="Acyl_CoA_acyltransferase"/>
</dbReference>
<keyword evidence="3" id="KW-1185">Reference proteome</keyword>
<evidence type="ECO:0000313" key="3">
    <source>
        <dbReference type="Proteomes" id="UP001267638"/>
    </source>
</evidence>